<organism evidence="2 3">
    <name type="scientific">Cladophialophora immunda</name>
    <dbReference type="NCBI Taxonomy" id="569365"/>
    <lineage>
        <taxon>Eukaryota</taxon>
        <taxon>Fungi</taxon>
        <taxon>Dikarya</taxon>
        <taxon>Ascomycota</taxon>
        <taxon>Pezizomycotina</taxon>
        <taxon>Eurotiomycetes</taxon>
        <taxon>Chaetothyriomycetidae</taxon>
        <taxon>Chaetothyriales</taxon>
        <taxon>Herpotrichiellaceae</taxon>
        <taxon>Cladophialophora</taxon>
    </lineage>
</organism>
<protein>
    <recommendedName>
        <fullName evidence="1">PRISE-like Rossmann-fold domain-containing protein</fullName>
    </recommendedName>
</protein>
<keyword evidence="3" id="KW-1185">Reference proteome</keyword>
<dbReference type="AlphaFoldDB" id="A0A0D1ZTX5"/>
<dbReference type="RefSeq" id="XP_016251717.1">
    <property type="nucleotide sequence ID" value="XM_016389815.1"/>
</dbReference>
<dbReference type="PANTHER" id="PTHR32487">
    <property type="entry name" value="3-OXO-DELTA(4,5)-STEROID 5-BETA-REDUCTASE"/>
    <property type="match status" value="1"/>
</dbReference>
<evidence type="ECO:0000259" key="1">
    <source>
        <dbReference type="Pfam" id="PF22917"/>
    </source>
</evidence>
<dbReference type="OrthoDB" id="1731983at2759"/>
<dbReference type="SUPFAM" id="SSF51735">
    <property type="entry name" value="NAD(P)-binding Rossmann-fold domains"/>
    <property type="match status" value="1"/>
</dbReference>
<dbReference type="EMBL" id="KN847041">
    <property type="protein sequence ID" value="KIW31501.1"/>
    <property type="molecule type" value="Genomic_DNA"/>
</dbReference>
<accession>A0A0D1ZTX5</accession>
<dbReference type="Pfam" id="PF22917">
    <property type="entry name" value="PRISE"/>
    <property type="match status" value="1"/>
</dbReference>
<name>A0A0D1ZTX5_9EURO</name>
<dbReference type="STRING" id="569365.A0A0D1ZTX5"/>
<reference evidence="2 3" key="1">
    <citation type="submission" date="2015-01" db="EMBL/GenBank/DDBJ databases">
        <title>The Genome Sequence of Cladophialophora immunda CBS83496.</title>
        <authorList>
            <consortium name="The Broad Institute Genomics Platform"/>
            <person name="Cuomo C."/>
            <person name="de Hoog S."/>
            <person name="Gorbushina A."/>
            <person name="Stielow B."/>
            <person name="Teixiera M."/>
            <person name="Abouelleil A."/>
            <person name="Chapman S.B."/>
            <person name="Priest M."/>
            <person name="Young S.K."/>
            <person name="Wortman J."/>
            <person name="Nusbaum C."/>
            <person name="Birren B."/>
        </authorList>
    </citation>
    <scope>NUCLEOTIDE SEQUENCE [LARGE SCALE GENOMIC DNA]</scope>
    <source>
        <strain evidence="2 3">CBS 83496</strain>
    </source>
</reference>
<sequence length="412" mass="45752">MWANHEERYVGFHLLSIYSSNHEGCTTTMSTNFHALVFGASGISGWALVKEALSYPSPATFSQVTALSNRPLSISDAQWPNDPRLHLASGIDLTATVDTVVEALKEKVSNVATVTHVFLFVYLDPGKDKKTLKEVNTNLIKTAVEAVQKVSPNIKSFILQTGGKAYGVERPDVVKIVPPLKETYPRVPKPIADDIFYYSQYDVLDSLSKGASWTFTEIRPDAMIGFVPGTNVMNMAQGLAFYLSLYREVHGAEAKVPYPGAEHGYRHKHTDTFQDIAAKMEIYAALNPEKCGSGKAFNVANGDVVTWADVWPGICAYFGLEGIGPQGTFEPPAEFVKKHSEAWTNMVKREGLKASRLDLYYWPFMDFLMDKAFFDRQYDLSAARAVGFKETIDTVKAYAIAFDRMRAAKIIP</sequence>
<dbReference type="PANTHER" id="PTHR32487:SF8">
    <property type="entry name" value="NAD-DEPENDENT EPIMERASE_DEHYDRATASE DOMAIN-CONTAINING PROTEIN"/>
    <property type="match status" value="1"/>
</dbReference>
<feature type="domain" description="PRISE-like Rossmann-fold" evidence="1">
    <location>
        <begin position="35"/>
        <end position="412"/>
    </location>
</feature>
<proteinExistence type="predicted"/>
<dbReference type="CDD" id="cd08948">
    <property type="entry name" value="5beta-POR_like_SDR_a"/>
    <property type="match status" value="1"/>
</dbReference>
<dbReference type="InterPro" id="IPR036291">
    <property type="entry name" value="NAD(P)-bd_dom_sf"/>
</dbReference>
<dbReference type="VEuPathDB" id="FungiDB:PV07_03145"/>
<evidence type="ECO:0000313" key="2">
    <source>
        <dbReference type="EMBL" id="KIW31501.1"/>
    </source>
</evidence>
<dbReference type="InterPro" id="IPR055222">
    <property type="entry name" value="PRISE-like_Rossmann-fold"/>
</dbReference>
<dbReference type="Proteomes" id="UP000054466">
    <property type="component" value="Unassembled WGS sequence"/>
</dbReference>
<dbReference type="GeneID" id="27342339"/>
<dbReference type="Gene3D" id="3.40.50.720">
    <property type="entry name" value="NAD(P)-binding Rossmann-like Domain"/>
    <property type="match status" value="1"/>
</dbReference>
<evidence type="ECO:0000313" key="3">
    <source>
        <dbReference type="Proteomes" id="UP000054466"/>
    </source>
</evidence>
<gene>
    <name evidence="2" type="ORF">PV07_03145</name>
</gene>
<dbReference type="HOGENOM" id="CLU_030125_2_0_1"/>